<sequence length="164" mass="18082">MVRNNQGLTAIYNRFHDPEEEDPEIQKLRDLHDAMDRAVLDAYGWTDLRPTCTFLLDDEDDGIDEETAGKARKKKPWRYRFPDDVRDEVLARLLALNQERAAEEKAAAPMAEAGKGASKKKGRGGMARFCAGEGSEDTGGHEEVLRAGALGVGRDGGGWVLGRP</sequence>
<evidence type="ECO:0000256" key="1">
    <source>
        <dbReference type="SAM" id="MobiDB-lite"/>
    </source>
</evidence>
<accession>A0ABT5F494</accession>
<evidence type="ECO:0000313" key="3">
    <source>
        <dbReference type="Proteomes" id="UP001221411"/>
    </source>
</evidence>
<feature type="region of interest" description="Disordered" evidence="1">
    <location>
        <begin position="102"/>
        <end position="124"/>
    </location>
</feature>
<protein>
    <submittedName>
        <fullName evidence="2">Uncharacterized protein</fullName>
    </submittedName>
</protein>
<comment type="caution">
    <text evidence="2">The sequence shown here is derived from an EMBL/GenBank/DDBJ whole genome shotgun (WGS) entry which is preliminary data.</text>
</comment>
<keyword evidence="3" id="KW-1185">Reference proteome</keyword>
<dbReference type="Proteomes" id="UP001221411">
    <property type="component" value="Unassembled WGS sequence"/>
</dbReference>
<dbReference type="RefSeq" id="WP_271928216.1">
    <property type="nucleotide sequence ID" value="NZ_JAQNDO010000001.1"/>
</dbReference>
<feature type="compositionally biased region" description="Low complexity" evidence="1">
    <location>
        <begin position="107"/>
        <end position="116"/>
    </location>
</feature>
<gene>
    <name evidence="2" type="ORF">POL67_46795</name>
</gene>
<dbReference type="EMBL" id="JAQNDO010000001">
    <property type="protein sequence ID" value="MDC0748926.1"/>
    <property type="molecule type" value="Genomic_DNA"/>
</dbReference>
<organism evidence="2 3">
    <name type="scientific">Polyangium mundeleinium</name>
    <dbReference type="NCBI Taxonomy" id="2995306"/>
    <lineage>
        <taxon>Bacteria</taxon>
        <taxon>Pseudomonadati</taxon>
        <taxon>Myxococcota</taxon>
        <taxon>Polyangia</taxon>
        <taxon>Polyangiales</taxon>
        <taxon>Polyangiaceae</taxon>
        <taxon>Polyangium</taxon>
    </lineage>
</organism>
<proteinExistence type="predicted"/>
<evidence type="ECO:0000313" key="2">
    <source>
        <dbReference type="EMBL" id="MDC0748926.1"/>
    </source>
</evidence>
<reference evidence="2 3" key="1">
    <citation type="submission" date="2022-11" db="EMBL/GenBank/DDBJ databases">
        <title>Minimal conservation of predation-associated metabolite biosynthetic gene clusters underscores biosynthetic potential of Myxococcota including descriptions for ten novel species: Archangium lansinium sp. nov., Myxococcus landrumus sp. nov., Nannocystis bai.</title>
        <authorList>
            <person name="Ahearne A."/>
            <person name="Stevens C."/>
            <person name="Dowd S."/>
        </authorList>
    </citation>
    <scope>NUCLEOTIDE SEQUENCE [LARGE SCALE GENOMIC DNA]</scope>
    <source>
        <strain evidence="2 3">RJM3</strain>
    </source>
</reference>
<name>A0ABT5F494_9BACT</name>